<evidence type="ECO:0000259" key="4">
    <source>
        <dbReference type="SMART" id="SM01217"/>
    </source>
</evidence>
<dbReference type="InterPro" id="IPR036962">
    <property type="entry name" value="Glyco_hydro_3_N_sf"/>
</dbReference>
<dbReference type="SUPFAM" id="SSF51445">
    <property type="entry name" value="(Trans)glycosidases"/>
    <property type="match status" value="1"/>
</dbReference>
<name>A1A3V8_BIFAA</name>
<dbReference type="InterPro" id="IPR017853">
    <property type="entry name" value="GH"/>
</dbReference>
<reference evidence="5 6" key="1">
    <citation type="submission" date="2006-12" db="EMBL/GenBank/DDBJ databases">
        <title>Bifidobacterium adolescentis complete genome sequence.</title>
        <authorList>
            <person name="Suzuki T."/>
            <person name="Tsuda Y."/>
            <person name="Kanou N."/>
            <person name="Inoue T."/>
            <person name="Kumazaki K."/>
            <person name="Nagano S."/>
            <person name="Hirai S."/>
            <person name="Tanaka K."/>
            <person name="Watanabe K."/>
        </authorList>
    </citation>
    <scope>NUCLEOTIDE SEQUENCE [LARGE SCALE GENOMIC DNA]</scope>
    <source>
        <strain evidence="6">ATCC 15703 / DSM 20083 / NCTC 11814 / E194a</strain>
    </source>
</reference>
<dbReference type="SMART" id="SM01217">
    <property type="entry name" value="Fn3_like"/>
    <property type="match status" value="1"/>
</dbReference>
<gene>
    <name evidence="5" type="ordered locus">BAD_1610</name>
</gene>
<evidence type="ECO:0000313" key="6">
    <source>
        <dbReference type="Proteomes" id="UP000008702"/>
    </source>
</evidence>
<dbReference type="InterPro" id="IPR013783">
    <property type="entry name" value="Ig-like_fold"/>
</dbReference>
<dbReference type="CAZy" id="GH3">
    <property type="family name" value="Glycoside Hydrolase Family 3"/>
</dbReference>
<dbReference type="InterPro" id="IPR050288">
    <property type="entry name" value="Cellulose_deg_GH3"/>
</dbReference>
<keyword evidence="2" id="KW-0378">Hydrolase</keyword>
<comment type="similarity">
    <text evidence="1">Belongs to the glycosyl hydrolase 3 family.</text>
</comment>
<dbReference type="Pfam" id="PF00933">
    <property type="entry name" value="Glyco_hydro_3"/>
    <property type="match status" value="1"/>
</dbReference>
<keyword evidence="3" id="KW-0472">Membrane</keyword>
<dbReference type="Pfam" id="PF01915">
    <property type="entry name" value="Glyco_hydro_3_C"/>
    <property type="match status" value="1"/>
</dbReference>
<dbReference type="STRING" id="367928.BAD_1610"/>
<evidence type="ECO:0000256" key="1">
    <source>
        <dbReference type="ARBA" id="ARBA00005336"/>
    </source>
</evidence>
<dbReference type="PANTHER" id="PTHR42715">
    <property type="entry name" value="BETA-GLUCOSIDASE"/>
    <property type="match status" value="1"/>
</dbReference>
<protein>
    <submittedName>
        <fullName evidence="5">Beta-glucosidase</fullName>
    </submittedName>
</protein>
<evidence type="ECO:0000313" key="5">
    <source>
        <dbReference type="EMBL" id="BAF40391.1"/>
    </source>
</evidence>
<evidence type="ECO:0000256" key="3">
    <source>
        <dbReference type="SAM" id="Phobius"/>
    </source>
</evidence>
<dbReference type="EMBL" id="AP009256">
    <property type="protein sequence ID" value="BAF40391.1"/>
    <property type="molecule type" value="Genomic_DNA"/>
</dbReference>
<evidence type="ECO:0000256" key="2">
    <source>
        <dbReference type="ARBA" id="ARBA00022801"/>
    </source>
</evidence>
<organism evidence="5 6">
    <name type="scientific">Bifidobacterium adolescentis (strain ATCC 15703 / DSM 20083 / NCTC 11814 / E194a)</name>
    <dbReference type="NCBI Taxonomy" id="367928"/>
    <lineage>
        <taxon>Bacteria</taxon>
        <taxon>Bacillati</taxon>
        <taxon>Actinomycetota</taxon>
        <taxon>Actinomycetes</taxon>
        <taxon>Bifidobacteriales</taxon>
        <taxon>Bifidobacteriaceae</taxon>
        <taxon>Bifidobacterium</taxon>
    </lineage>
</organism>
<dbReference type="InterPro" id="IPR036881">
    <property type="entry name" value="Glyco_hydro_3_C_sf"/>
</dbReference>
<sequence>MTMPRSMYNHADKQEDKEKSYIELDSTETEIIKYLNDNYKDVILLVKSSAAMELDWLKQYPNIKAVVYSQNVTNALAKVFSGEVNPSGRTVDTFAADALASPAAQNFGSYQYYDENGKATKYNYVDYAEGIYVGYKYYETRYEDKVLGQGNAGDYDYAKEVVYPFGYGLSYTDFKWSDFSVARHGNDFVATVTVTNTGDTAGKDVVELYAQSPYTDYDKRNAVEKASVNLVGYGKTSELKPGTSETVRITFGKDQLKAYDYKGAKTYILDAGQYRFTAATDANQAVNNILADKGKTVADGMTSEGDKTMVASWTPENTDADTTTFASDSTTGKAISNLFDAASDPEVAYLSRSDWTGTFPKHYGESSGEINTWGNEINCKDSDGNNASCTWKKTASTKLIKHLEGNDSGTTVDKDSIMDTPTFGKKNGLKVSDMRGLAYDDAQWDKILDELTEDDYNQLIYFSGYGVDYIKSVDKPFQTDADSATGWMYGGTGKTFPSIMMLTQTWNAQLAEDLGEMMGNEALLGGANGWYAPAMNIHRTPFSGRNGEYYSEDGYMSGSMASLEVKGAATKGVYSYIKHFALNDQENHRGDRPGNFSVATWSNEQAIREIYLKPFDMCMHLGDMDMKTVVKKSDGTYENKVVKTPIAKGVMTSFNRIGATWTGGSHALIQQLLRDEWGFNGLIITDNANTGKFMSPYQMLEAGADIKLLNVSDDPTGEKLDFNDAATYHYARQAMHHLLYTVANTNCMNGALPGAGFKFSNGMKTIQIVFNTVCSVILAMLAFFSVWRWMPGTIKRVAARKEARVARKAARKAAKG</sequence>
<dbReference type="InterPro" id="IPR026891">
    <property type="entry name" value="Fn3-like"/>
</dbReference>
<proteinExistence type="inferred from homology"/>
<keyword evidence="6" id="KW-1185">Reference proteome</keyword>
<accession>A1A3V8</accession>
<dbReference type="InterPro" id="IPR002772">
    <property type="entry name" value="Glyco_hydro_3_C"/>
</dbReference>
<dbReference type="Proteomes" id="UP000008702">
    <property type="component" value="Chromosome"/>
</dbReference>
<keyword evidence="3" id="KW-0812">Transmembrane</keyword>
<keyword evidence="3" id="KW-1133">Transmembrane helix</keyword>
<dbReference type="AlphaFoldDB" id="A1A3V8"/>
<dbReference type="Pfam" id="PF14310">
    <property type="entry name" value="Fn3-like"/>
    <property type="match status" value="1"/>
</dbReference>
<dbReference type="HOGENOM" id="CLU_005235_1_1_11"/>
<dbReference type="PANTHER" id="PTHR42715:SF10">
    <property type="entry name" value="BETA-GLUCOSIDASE"/>
    <property type="match status" value="1"/>
</dbReference>
<dbReference type="Gene3D" id="3.40.50.1700">
    <property type="entry name" value="Glycoside hydrolase family 3 C-terminal domain"/>
    <property type="match status" value="1"/>
</dbReference>
<dbReference type="SUPFAM" id="SSF52279">
    <property type="entry name" value="Beta-D-glucan exohydrolase, C-terminal domain"/>
    <property type="match status" value="1"/>
</dbReference>
<dbReference type="Gene3D" id="2.60.40.10">
    <property type="entry name" value="Immunoglobulins"/>
    <property type="match status" value="1"/>
</dbReference>
<dbReference type="GO" id="GO:0005975">
    <property type="term" value="P:carbohydrate metabolic process"/>
    <property type="evidence" value="ECO:0007669"/>
    <property type="project" value="InterPro"/>
</dbReference>
<feature type="transmembrane region" description="Helical" evidence="3">
    <location>
        <begin position="768"/>
        <end position="790"/>
    </location>
</feature>
<dbReference type="InterPro" id="IPR001764">
    <property type="entry name" value="Glyco_hydro_3_N"/>
</dbReference>
<dbReference type="GO" id="GO:0004553">
    <property type="term" value="F:hydrolase activity, hydrolyzing O-glycosyl compounds"/>
    <property type="evidence" value="ECO:0007669"/>
    <property type="project" value="InterPro"/>
</dbReference>
<dbReference type="PRINTS" id="PR00133">
    <property type="entry name" value="GLHYDRLASE3"/>
</dbReference>
<feature type="domain" description="Fibronectin type III-like" evidence="4">
    <location>
        <begin position="204"/>
        <end position="282"/>
    </location>
</feature>
<dbReference type="KEGG" id="bad:BAD_1610"/>
<dbReference type="Gene3D" id="3.20.20.300">
    <property type="entry name" value="Glycoside hydrolase, family 3, N-terminal domain"/>
    <property type="match status" value="1"/>
</dbReference>